<keyword evidence="2" id="KW-0808">Transferase</keyword>
<reference evidence="3" key="1">
    <citation type="journal article" date="2011" name="MBio">
        <title>Novel metabolic attributes of the genus Cyanothece, comprising a group of unicellular nitrogen-fixing Cyanobacteria.</title>
        <authorList>
            <person name="Bandyopadhyay A."/>
            <person name="Elvitigala T."/>
            <person name="Welsh E."/>
            <person name="Stockel J."/>
            <person name="Liberton M."/>
            <person name="Min H."/>
            <person name="Sherman L.A."/>
            <person name="Pakrasi H.B."/>
        </authorList>
    </citation>
    <scope>NUCLEOTIDE SEQUENCE [LARGE SCALE GENOMIC DNA]</scope>
    <source>
        <strain evidence="3">PCC 7822</strain>
    </source>
</reference>
<dbReference type="InterPro" id="IPR013216">
    <property type="entry name" value="Methyltransf_11"/>
</dbReference>
<dbReference type="CDD" id="cd02440">
    <property type="entry name" value="AdoMet_MTases"/>
    <property type="match status" value="1"/>
</dbReference>
<keyword evidence="3" id="KW-1185">Reference proteome</keyword>
<dbReference type="AlphaFoldDB" id="E0UK88"/>
<dbReference type="PANTHER" id="PTHR43861:SF1">
    <property type="entry name" value="TRANS-ACONITATE 2-METHYLTRANSFERASE"/>
    <property type="match status" value="1"/>
</dbReference>
<organism evidence="2 3">
    <name type="scientific">Gloeothece verrucosa (strain PCC 7822)</name>
    <name type="common">Cyanothece sp. (strain PCC 7822)</name>
    <dbReference type="NCBI Taxonomy" id="497965"/>
    <lineage>
        <taxon>Bacteria</taxon>
        <taxon>Bacillati</taxon>
        <taxon>Cyanobacteriota</taxon>
        <taxon>Cyanophyceae</taxon>
        <taxon>Oscillatoriophycideae</taxon>
        <taxon>Chroococcales</taxon>
        <taxon>Aphanothecaceae</taxon>
        <taxon>Gloeothece</taxon>
        <taxon>Gloeothece verrucosa</taxon>
    </lineage>
</organism>
<dbReference type="RefSeq" id="WP_013323918.1">
    <property type="nucleotide sequence ID" value="NC_014501.1"/>
</dbReference>
<gene>
    <name evidence="2" type="ordered locus">Cyan7822_3920</name>
</gene>
<dbReference type="PANTHER" id="PTHR43861">
    <property type="entry name" value="TRANS-ACONITATE 2-METHYLTRANSFERASE-RELATED"/>
    <property type="match status" value="1"/>
</dbReference>
<dbReference type="Gene3D" id="3.40.50.150">
    <property type="entry name" value="Vaccinia Virus protein VP39"/>
    <property type="match status" value="1"/>
</dbReference>
<evidence type="ECO:0000259" key="1">
    <source>
        <dbReference type="Pfam" id="PF08241"/>
    </source>
</evidence>
<dbReference type="eggNOG" id="COG4976">
    <property type="taxonomic scope" value="Bacteria"/>
</dbReference>
<proteinExistence type="predicted"/>
<accession>E0UK88</accession>
<keyword evidence="2" id="KW-0489">Methyltransferase</keyword>
<dbReference type="KEGG" id="cyj:Cyan7822_3920"/>
<dbReference type="GO" id="GO:0032259">
    <property type="term" value="P:methylation"/>
    <property type="evidence" value="ECO:0007669"/>
    <property type="project" value="UniProtKB-KW"/>
</dbReference>
<dbReference type="EMBL" id="CP002198">
    <property type="protein sequence ID" value="ADN15850.1"/>
    <property type="molecule type" value="Genomic_DNA"/>
</dbReference>
<sequence>MNSHPQNPPFNDFETFAETYAERSQFNSHNAYYERPAMFSLLSELKFKRVLDAGCSGGIYSQWLVKHNAEVVAIDISRKMVQLTQQKLKNQAQVYQADLNQPLTFLENASFDLILSSLTMHYLKNWEEVFKEFSRLLLPEGLLLFSTHHPLMDFQLFEKTDYFQTELIEDYWHSYGDRPVTVHFYRRPLSAMTSALKNAGFSIKQMIEPRPTEECKQYYPQDWEKLSTKPWFLIILAQKNA</sequence>
<dbReference type="HOGENOM" id="CLU_049749_5_0_3"/>
<protein>
    <submittedName>
        <fullName evidence="2">Methyltransferase type 11</fullName>
    </submittedName>
</protein>
<dbReference type="SUPFAM" id="SSF53335">
    <property type="entry name" value="S-adenosyl-L-methionine-dependent methyltransferases"/>
    <property type="match status" value="1"/>
</dbReference>
<evidence type="ECO:0000313" key="3">
    <source>
        <dbReference type="Proteomes" id="UP000008206"/>
    </source>
</evidence>
<feature type="domain" description="Methyltransferase type 11" evidence="1">
    <location>
        <begin position="51"/>
        <end position="145"/>
    </location>
</feature>
<name>E0UK88_GLOV7</name>
<dbReference type="GO" id="GO:0008757">
    <property type="term" value="F:S-adenosylmethionine-dependent methyltransferase activity"/>
    <property type="evidence" value="ECO:0007669"/>
    <property type="project" value="InterPro"/>
</dbReference>
<evidence type="ECO:0000313" key="2">
    <source>
        <dbReference type="EMBL" id="ADN15850.1"/>
    </source>
</evidence>
<dbReference type="InterPro" id="IPR029063">
    <property type="entry name" value="SAM-dependent_MTases_sf"/>
</dbReference>
<dbReference type="OrthoDB" id="455741at2"/>
<dbReference type="STRING" id="497965.Cyan7822_3920"/>
<dbReference type="Proteomes" id="UP000008206">
    <property type="component" value="Chromosome"/>
</dbReference>
<dbReference type="Pfam" id="PF08241">
    <property type="entry name" value="Methyltransf_11"/>
    <property type="match status" value="1"/>
</dbReference>